<sequence length="378" mass="41939">MAPQKQSKPDAATAQWRENHKARMQAQLENVVIANTADNIESDEPMTRVAKTAALTRPDHPMKHTVCVTELEAQKSLNEGKVQPLGPLHQCEVKKVKLTPKLSRAHPAPNPLQVSNLNKHPLSTPKARDDTTKSDLGDLAEDGEDCDGQNSLDSDDEDREFADLTVENFHQEVLSQKISKTQWGSTKHSMLIKLYIQLTIVISLVILTQHKLTFKSQSTQQEKKLQDEMPHFADDAEQKPPTEAEANSGASDTSEKICKVVRGSYEQGQCMFAFSLEDDTDLTIDNVFDMTTTFATHGTNTLGFEALVESADHEGYTGKNNMAECLLSDLWAQYAQLLVDYTTHHIHLCHTQFKKAVGVIVMSVLDLTTNSAAQNSTL</sequence>
<dbReference type="AlphaFoldDB" id="A0A9P7J6B4"/>
<evidence type="ECO:0000256" key="1">
    <source>
        <dbReference type="SAM" id="MobiDB-lite"/>
    </source>
</evidence>
<evidence type="ECO:0000313" key="2">
    <source>
        <dbReference type="EMBL" id="KAG1805321.1"/>
    </source>
</evidence>
<dbReference type="EMBL" id="JABBWG010000054">
    <property type="protein sequence ID" value="KAG1805321.1"/>
    <property type="molecule type" value="Genomic_DNA"/>
</dbReference>
<feature type="region of interest" description="Disordered" evidence="1">
    <location>
        <begin position="1"/>
        <end position="20"/>
    </location>
</feature>
<organism evidence="2 3">
    <name type="scientific">Suillus subaureus</name>
    <dbReference type="NCBI Taxonomy" id="48587"/>
    <lineage>
        <taxon>Eukaryota</taxon>
        <taxon>Fungi</taxon>
        <taxon>Dikarya</taxon>
        <taxon>Basidiomycota</taxon>
        <taxon>Agaricomycotina</taxon>
        <taxon>Agaricomycetes</taxon>
        <taxon>Agaricomycetidae</taxon>
        <taxon>Boletales</taxon>
        <taxon>Suillineae</taxon>
        <taxon>Suillaceae</taxon>
        <taxon>Suillus</taxon>
    </lineage>
</organism>
<evidence type="ECO:0000313" key="3">
    <source>
        <dbReference type="Proteomes" id="UP000807769"/>
    </source>
</evidence>
<protein>
    <submittedName>
        <fullName evidence="2">Uncharacterized protein</fullName>
    </submittedName>
</protein>
<proteinExistence type="predicted"/>
<dbReference type="Proteomes" id="UP000807769">
    <property type="component" value="Unassembled WGS sequence"/>
</dbReference>
<accession>A0A9P7J6B4</accession>
<comment type="caution">
    <text evidence="2">The sequence shown here is derived from an EMBL/GenBank/DDBJ whole genome shotgun (WGS) entry which is preliminary data.</text>
</comment>
<feature type="region of interest" description="Disordered" evidence="1">
    <location>
        <begin position="100"/>
        <end position="156"/>
    </location>
</feature>
<dbReference type="GeneID" id="64627563"/>
<keyword evidence="3" id="KW-1185">Reference proteome</keyword>
<feature type="compositionally biased region" description="Basic and acidic residues" evidence="1">
    <location>
        <begin position="126"/>
        <end position="136"/>
    </location>
</feature>
<gene>
    <name evidence="2" type="ORF">BJ212DRAFT_1304106</name>
</gene>
<dbReference type="RefSeq" id="XP_041187180.1">
    <property type="nucleotide sequence ID" value="XM_041333546.1"/>
</dbReference>
<feature type="compositionally biased region" description="Acidic residues" evidence="1">
    <location>
        <begin position="138"/>
        <end position="156"/>
    </location>
</feature>
<name>A0A9P7J6B4_9AGAM</name>
<dbReference type="OrthoDB" id="2657744at2759"/>
<reference evidence="2" key="1">
    <citation type="journal article" date="2020" name="New Phytol.">
        <title>Comparative genomics reveals dynamic genome evolution in host specialist ectomycorrhizal fungi.</title>
        <authorList>
            <person name="Lofgren L.A."/>
            <person name="Nguyen N.H."/>
            <person name="Vilgalys R."/>
            <person name="Ruytinx J."/>
            <person name="Liao H.L."/>
            <person name="Branco S."/>
            <person name="Kuo A."/>
            <person name="LaButti K."/>
            <person name="Lipzen A."/>
            <person name="Andreopoulos W."/>
            <person name="Pangilinan J."/>
            <person name="Riley R."/>
            <person name="Hundley H."/>
            <person name="Na H."/>
            <person name="Barry K."/>
            <person name="Grigoriev I.V."/>
            <person name="Stajich J.E."/>
            <person name="Kennedy P.G."/>
        </authorList>
    </citation>
    <scope>NUCLEOTIDE SEQUENCE</scope>
    <source>
        <strain evidence="2">MN1</strain>
    </source>
</reference>